<dbReference type="Proteomes" id="UP000777438">
    <property type="component" value="Unassembled WGS sequence"/>
</dbReference>
<dbReference type="PANTHER" id="PTHR37928">
    <property type="entry name" value="CFEM DOMAIN PROTEIN (AFU_ORTHOLOGUE AFUA_6G14090)"/>
    <property type="match status" value="1"/>
</dbReference>
<feature type="disulfide bond" evidence="15">
    <location>
        <begin position="29"/>
        <end position="60"/>
    </location>
</feature>
<keyword evidence="14" id="KW-0449">Lipoprotein</keyword>
<name>A0A9P9AK39_9HYPO</name>
<sequence>MNAFVLIALISASTLAQDLSGLPACAQTCALDAIGASGCAVTDVVCICLSDIFISAYSSCVATSCNATDAAAATSFGVQYCASGGVTIGTAAAASSTQASTTMDSALQTTQPATTLITTTDSAGNVFTVTGEILVSGTSSTTVPCRTIITTNAAGVLVTSTETGLSVLTRVRVVTDRAARTKLNLTGLTRIRDAIVKFHGISPCDWRRGNVQSVKYGSCLSRTIWYMDAVGSI</sequence>
<keyword evidence="9 16" id="KW-0732">Signal</keyword>
<comment type="subcellular location">
    <subcellularLocation>
        <location evidence="1">Cell membrane</location>
        <topology evidence="1">Lipid-anchor</topology>
        <topology evidence="1">GPI-anchor</topology>
    </subcellularLocation>
    <subcellularLocation>
        <location evidence="2">Secreted</location>
    </subcellularLocation>
</comment>
<feature type="disulfide bond" evidence="15">
    <location>
        <begin position="48"/>
        <end position="81"/>
    </location>
</feature>
<evidence type="ECO:0000256" key="9">
    <source>
        <dbReference type="ARBA" id="ARBA00022729"/>
    </source>
</evidence>
<evidence type="ECO:0000256" key="4">
    <source>
        <dbReference type="ARBA" id="ARBA00022475"/>
    </source>
</evidence>
<dbReference type="OrthoDB" id="5103861at2759"/>
<dbReference type="AlphaFoldDB" id="A0A9P9AK39"/>
<dbReference type="GO" id="GO:0046872">
    <property type="term" value="F:metal ion binding"/>
    <property type="evidence" value="ECO:0007669"/>
    <property type="project" value="UniProtKB-UniRule"/>
</dbReference>
<evidence type="ECO:0000256" key="5">
    <source>
        <dbReference type="ARBA" id="ARBA00022525"/>
    </source>
</evidence>
<keyword evidence="8 15" id="KW-0479">Metal-binding</keyword>
<evidence type="ECO:0000256" key="12">
    <source>
        <dbReference type="ARBA" id="ARBA00023157"/>
    </source>
</evidence>
<evidence type="ECO:0000256" key="2">
    <source>
        <dbReference type="ARBA" id="ARBA00004613"/>
    </source>
</evidence>
<protein>
    <recommendedName>
        <fullName evidence="17">CFEM domain-containing protein</fullName>
    </recommendedName>
</protein>
<keyword evidence="12 15" id="KW-1015">Disulfide bond</keyword>
<feature type="signal peptide" evidence="16">
    <location>
        <begin position="1"/>
        <end position="16"/>
    </location>
</feature>
<evidence type="ECO:0000313" key="19">
    <source>
        <dbReference type="Proteomes" id="UP000777438"/>
    </source>
</evidence>
<feature type="chain" id="PRO_5040416211" description="CFEM domain-containing protein" evidence="16">
    <location>
        <begin position="17"/>
        <end position="233"/>
    </location>
</feature>
<comment type="similarity">
    <text evidence="3">Belongs to the RBT5 family.</text>
</comment>
<keyword evidence="6 15" id="KW-0349">Heme</keyword>
<evidence type="ECO:0000256" key="7">
    <source>
        <dbReference type="ARBA" id="ARBA00022622"/>
    </source>
</evidence>
<organism evidence="18 19">
    <name type="scientific">Thelonectria olida</name>
    <dbReference type="NCBI Taxonomy" id="1576542"/>
    <lineage>
        <taxon>Eukaryota</taxon>
        <taxon>Fungi</taxon>
        <taxon>Dikarya</taxon>
        <taxon>Ascomycota</taxon>
        <taxon>Pezizomycotina</taxon>
        <taxon>Sordariomycetes</taxon>
        <taxon>Hypocreomycetidae</taxon>
        <taxon>Hypocreales</taxon>
        <taxon>Nectriaceae</taxon>
        <taxon>Thelonectria</taxon>
    </lineage>
</organism>
<evidence type="ECO:0000256" key="16">
    <source>
        <dbReference type="SAM" id="SignalP"/>
    </source>
</evidence>
<evidence type="ECO:0000256" key="10">
    <source>
        <dbReference type="ARBA" id="ARBA00023004"/>
    </source>
</evidence>
<keyword evidence="13" id="KW-0325">Glycoprotein</keyword>
<dbReference type="GO" id="GO:0098552">
    <property type="term" value="C:side of membrane"/>
    <property type="evidence" value="ECO:0007669"/>
    <property type="project" value="UniProtKB-KW"/>
</dbReference>
<comment type="caution">
    <text evidence="18">The sequence shown here is derived from an EMBL/GenBank/DDBJ whole genome shotgun (WGS) entry which is preliminary data.</text>
</comment>
<reference evidence="18 19" key="1">
    <citation type="journal article" date="2021" name="Nat. Commun.">
        <title>Genetic determinants of endophytism in the Arabidopsis root mycobiome.</title>
        <authorList>
            <person name="Mesny F."/>
            <person name="Miyauchi S."/>
            <person name="Thiergart T."/>
            <person name="Pickel B."/>
            <person name="Atanasova L."/>
            <person name="Karlsson M."/>
            <person name="Huettel B."/>
            <person name="Barry K.W."/>
            <person name="Haridas S."/>
            <person name="Chen C."/>
            <person name="Bauer D."/>
            <person name="Andreopoulos W."/>
            <person name="Pangilinan J."/>
            <person name="LaButti K."/>
            <person name="Riley R."/>
            <person name="Lipzen A."/>
            <person name="Clum A."/>
            <person name="Drula E."/>
            <person name="Henrissat B."/>
            <person name="Kohler A."/>
            <person name="Grigoriev I.V."/>
            <person name="Martin F.M."/>
            <person name="Hacquard S."/>
        </authorList>
    </citation>
    <scope>NUCLEOTIDE SEQUENCE [LARGE SCALE GENOMIC DNA]</scope>
    <source>
        <strain evidence="18 19">MPI-CAGE-CH-0241</strain>
    </source>
</reference>
<evidence type="ECO:0000256" key="3">
    <source>
        <dbReference type="ARBA" id="ARBA00010031"/>
    </source>
</evidence>
<dbReference type="EMBL" id="JAGPYM010000061">
    <property type="protein sequence ID" value="KAH6870978.1"/>
    <property type="molecule type" value="Genomic_DNA"/>
</dbReference>
<dbReference type="InterPro" id="IPR051735">
    <property type="entry name" value="CFEM_domain"/>
</dbReference>
<keyword evidence="11" id="KW-0472">Membrane</keyword>
<feature type="domain" description="CFEM" evidence="17">
    <location>
        <begin position="1"/>
        <end position="108"/>
    </location>
</feature>
<dbReference type="PROSITE" id="PS52012">
    <property type="entry name" value="CFEM"/>
    <property type="match status" value="1"/>
</dbReference>
<proteinExistence type="inferred from homology"/>
<evidence type="ECO:0000256" key="15">
    <source>
        <dbReference type="PROSITE-ProRule" id="PRU01356"/>
    </source>
</evidence>
<gene>
    <name evidence="18" type="ORF">B0T10DRAFT_553527</name>
</gene>
<evidence type="ECO:0000256" key="13">
    <source>
        <dbReference type="ARBA" id="ARBA00023180"/>
    </source>
</evidence>
<dbReference type="PANTHER" id="PTHR37928:SF2">
    <property type="entry name" value="GPI ANCHORED CFEM DOMAIN PROTEIN (AFU_ORTHOLOGUE AFUA_6G10580)"/>
    <property type="match status" value="1"/>
</dbReference>
<evidence type="ECO:0000313" key="18">
    <source>
        <dbReference type="EMBL" id="KAH6870978.1"/>
    </source>
</evidence>
<evidence type="ECO:0000256" key="8">
    <source>
        <dbReference type="ARBA" id="ARBA00022723"/>
    </source>
</evidence>
<keyword evidence="10 15" id="KW-0408">Iron</keyword>
<dbReference type="GO" id="GO:0005886">
    <property type="term" value="C:plasma membrane"/>
    <property type="evidence" value="ECO:0007669"/>
    <property type="project" value="UniProtKB-SubCell"/>
</dbReference>
<dbReference type="SMART" id="SM00747">
    <property type="entry name" value="CFEM"/>
    <property type="match status" value="1"/>
</dbReference>
<accession>A0A9P9AK39</accession>
<evidence type="ECO:0000256" key="11">
    <source>
        <dbReference type="ARBA" id="ARBA00023136"/>
    </source>
</evidence>
<evidence type="ECO:0000256" key="14">
    <source>
        <dbReference type="ARBA" id="ARBA00023288"/>
    </source>
</evidence>
<feature type="disulfide bond" evidence="15">
    <location>
        <begin position="39"/>
        <end position="46"/>
    </location>
</feature>
<keyword evidence="7" id="KW-0336">GPI-anchor</keyword>
<evidence type="ECO:0000256" key="1">
    <source>
        <dbReference type="ARBA" id="ARBA00004609"/>
    </source>
</evidence>
<keyword evidence="5" id="KW-0964">Secreted</keyword>
<dbReference type="GO" id="GO:0005576">
    <property type="term" value="C:extracellular region"/>
    <property type="evidence" value="ECO:0007669"/>
    <property type="project" value="UniProtKB-SubCell"/>
</dbReference>
<keyword evidence="19" id="KW-1185">Reference proteome</keyword>
<feature type="binding site" description="axial binding residue" evidence="15">
    <location>
        <position position="43"/>
    </location>
    <ligand>
        <name>heme</name>
        <dbReference type="ChEBI" id="CHEBI:30413"/>
    </ligand>
    <ligandPart>
        <name>Fe</name>
        <dbReference type="ChEBI" id="CHEBI:18248"/>
    </ligandPart>
</feature>
<evidence type="ECO:0000259" key="17">
    <source>
        <dbReference type="PROSITE" id="PS52012"/>
    </source>
</evidence>
<dbReference type="InterPro" id="IPR008427">
    <property type="entry name" value="Extracellular_membr_CFEM_dom"/>
</dbReference>
<dbReference type="Pfam" id="PF05730">
    <property type="entry name" value="CFEM"/>
    <property type="match status" value="1"/>
</dbReference>
<feature type="disulfide bond" evidence="15">
    <location>
        <begin position="25"/>
        <end position="65"/>
    </location>
</feature>
<keyword evidence="4" id="KW-1003">Cell membrane</keyword>
<evidence type="ECO:0000256" key="6">
    <source>
        <dbReference type="ARBA" id="ARBA00022617"/>
    </source>
</evidence>